<feature type="domain" description="CP-type G" evidence="5">
    <location>
        <begin position="115"/>
        <end position="280"/>
    </location>
</feature>
<keyword evidence="7" id="KW-1185">Reference proteome</keyword>
<keyword evidence="3" id="KW-0690">Ribosome biogenesis</keyword>
<dbReference type="InterPro" id="IPR004881">
    <property type="entry name" value="Ribosome_biogen_GTPase_RsgA"/>
</dbReference>
<dbReference type="HAMAP" id="MF_01820">
    <property type="entry name" value="GTPase_RsgA"/>
    <property type="match status" value="1"/>
</dbReference>
<comment type="function">
    <text evidence="3">One of several proteins that assist in the late maturation steps of the functional core of the 30S ribosomal subunit. Helps release RbfA from mature subunits. May play a role in the assembly of ribosomal proteins into the subunit. Circularly permuted GTPase that catalyzes slow GTP hydrolysis, GTPase activity is stimulated by the 30S ribosomal subunit.</text>
</comment>
<evidence type="ECO:0000256" key="2">
    <source>
        <dbReference type="ARBA" id="ARBA00023134"/>
    </source>
</evidence>
<feature type="domain" description="EngC GTPase" evidence="4">
    <location>
        <begin position="124"/>
        <end position="278"/>
    </location>
</feature>
<dbReference type="InterPro" id="IPR010914">
    <property type="entry name" value="RsgA_GTPase_dom"/>
</dbReference>
<reference evidence="6 7" key="1">
    <citation type="submission" date="2024-02" db="EMBL/GenBank/DDBJ databases">
        <title>Marinospirillum sp. MEB 164 isolated from Lonar lake sediment.</title>
        <authorList>
            <person name="Joshi A."/>
            <person name="Thite S."/>
        </authorList>
    </citation>
    <scope>NUCLEOTIDE SEQUENCE [LARGE SCALE GENOMIC DNA]</scope>
    <source>
        <strain evidence="6 7">MEB164</strain>
    </source>
</reference>
<dbReference type="GO" id="GO:0016787">
    <property type="term" value="F:hydrolase activity"/>
    <property type="evidence" value="ECO:0007669"/>
    <property type="project" value="UniProtKB-KW"/>
</dbReference>
<keyword evidence="3" id="KW-0694">RNA-binding</keyword>
<keyword evidence="3 6" id="KW-0378">Hydrolase</keyword>
<dbReference type="CDD" id="cd01854">
    <property type="entry name" value="YjeQ_EngC"/>
    <property type="match status" value="1"/>
</dbReference>
<evidence type="ECO:0000259" key="5">
    <source>
        <dbReference type="PROSITE" id="PS51721"/>
    </source>
</evidence>
<keyword evidence="3" id="KW-0862">Zinc</keyword>
<feature type="binding site" evidence="3">
    <location>
        <position position="317"/>
    </location>
    <ligand>
        <name>Zn(2+)</name>
        <dbReference type="ChEBI" id="CHEBI:29105"/>
    </ligand>
</feature>
<dbReference type="Gene3D" id="1.10.40.50">
    <property type="entry name" value="Probable gtpase engc, domain 3"/>
    <property type="match status" value="1"/>
</dbReference>
<keyword evidence="3" id="KW-0963">Cytoplasm</keyword>
<proteinExistence type="inferred from homology"/>
<feature type="binding site" evidence="3">
    <location>
        <begin position="163"/>
        <end position="166"/>
    </location>
    <ligand>
        <name>GTP</name>
        <dbReference type="ChEBI" id="CHEBI:37565"/>
    </ligand>
</feature>
<name>A0ABW8PXV2_9GAMM</name>
<dbReference type="EMBL" id="JBANFI010000005">
    <property type="protein sequence ID" value="MFK7161130.1"/>
    <property type="molecule type" value="Genomic_DNA"/>
</dbReference>
<dbReference type="EC" id="3.6.1.-" evidence="3"/>
<keyword evidence="2 3" id="KW-0342">GTP-binding</keyword>
<feature type="binding site" evidence="3">
    <location>
        <begin position="222"/>
        <end position="230"/>
    </location>
    <ligand>
        <name>GTP</name>
        <dbReference type="ChEBI" id="CHEBI:37565"/>
    </ligand>
</feature>
<keyword evidence="3" id="KW-0479">Metal-binding</keyword>
<keyword evidence="3" id="KW-0699">rRNA-binding</keyword>
<dbReference type="SUPFAM" id="SSF52540">
    <property type="entry name" value="P-loop containing nucleoside triphosphate hydrolases"/>
    <property type="match status" value="1"/>
</dbReference>
<feature type="binding site" evidence="3">
    <location>
        <position position="311"/>
    </location>
    <ligand>
        <name>Zn(2+)</name>
        <dbReference type="ChEBI" id="CHEBI:29105"/>
    </ligand>
</feature>
<dbReference type="InterPro" id="IPR027417">
    <property type="entry name" value="P-loop_NTPase"/>
</dbReference>
<feature type="binding site" evidence="3">
    <location>
        <position position="304"/>
    </location>
    <ligand>
        <name>Zn(2+)</name>
        <dbReference type="ChEBI" id="CHEBI:29105"/>
    </ligand>
</feature>
<dbReference type="Pfam" id="PF03193">
    <property type="entry name" value="RsgA_GTPase"/>
    <property type="match status" value="1"/>
</dbReference>
<evidence type="ECO:0000313" key="7">
    <source>
        <dbReference type="Proteomes" id="UP001621714"/>
    </source>
</evidence>
<organism evidence="6 7">
    <name type="scientific">Marinospirillum alkalitolerans</name>
    <dbReference type="NCBI Taxonomy" id="3123374"/>
    <lineage>
        <taxon>Bacteria</taxon>
        <taxon>Pseudomonadati</taxon>
        <taxon>Pseudomonadota</taxon>
        <taxon>Gammaproteobacteria</taxon>
        <taxon>Oceanospirillales</taxon>
        <taxon>Oceanospirillaceae</taxon>
        <taxon>Marinospirillum</taxon>
    </lineage>
</organism>
<evidence type="ECO:0000313" key="6">
    <source>
        <dbReference type="EMBL" id="MFK7161130.1"/>
    </source>
</evidence>
<dbReference type="RefSeq" id="WP_405339529.1">
    <property type="nucleotide sequence ID" value="NZ_JBANFI010000005.1"/>
</dbReference>
<feature type="binding site" evidence="3">
    <location>
        <position position="309"/>
    </location>
    <ligand>
        <name>Zn(2+)</name>
        <dbReference type="ChEBI" id="CHEBI:29105"/>
    </ligand>
</feature>
<comment type="cofactor">
    <cofactor evidence="3">
        <name>Zn(2+)</name>
        <dbReference type="ChEBI" id="CHEBI:29105"/>
    </cofactor>
    <text evidence="3">Binds 1 zinc ion per subunit.</text>
</comment>
<dbReference type="PANTHER" id="PTHR32120">
    <property type="entry name" value="SMALL RIBOSOMAL SUBUNIT BIOGENESIS GTPASE RSGA"/>
    <property type="match status" value="1"/>
</dbReference>
<protein>
    <recommendedName>
        <fullName evidence="3">Small ribosomal subunit biogenesis GTPase RsgA</fullName>
        <ecNumber evidence="3">3.6.1.-</ecNumber>
    </recommendedName>
</protein>
<comment type="subcellular location">
    <subcellularLocation>
        <location evidence="3">Cytoplasm</location>
    </subcellularLocation>
</comment>
<dbReference type="NCBIfam" id="NF008931">
    <property type="entry name" value="PRK12288.1"/>
    <property type="match status" value="1"/>
</dbReference>
<evidence type="ECO:0000256" key="1">
    <source>
        <dbReference type="ARBA" id="ARBA00022741"/>
    </source>
</evidence>
<evidence type="ECO:0000259" key="4">
    <source>
        <dbReference type="PROSITE" id="PS50936"/>
    </source>
</evidence>
<dbReference type="PROSITE" id="PS51721">
    <property type="entry name" value="G_CP"/>
    <property type="match status" value="1"/>
</dbReference>
<comment type="subunit">
    <text evidence="3">Monomer. Associates with 30S ribosomal subunit, binds 16S rRNA.</text>
</comment>
<dbReference type="InterPro" id="IPR030378">
    <property type="entry name" value="G_CP_dom"/>
</dbReference>
<accession>A0ABW8PXV2</accession>
<dbReference type="Proteomes" id="UP001621714">
    <property type="component" value="Unassembled WGS sequence"/>
</dbReference>
<sequence>MSKRKLSRQQQWRIDKIQNERNQRALRQDEQVSEHFAEGLYAELQLGLITAHFGRQVEVESLEAPRIKQLCHLRAKVDQLVTGDQVSWRPHQEPQGIGVVEARQERRSLLARPDTRGVMKAIAANVDQLLLVIAPEPEPFANLIDRYLVAAEHTGITPILLLNKWDLMQDGKMETERQAKVRHLLDVYTQLGYTLLPTSAYEETALLALKDQLKDRVSVFVGQSGVGKSSLINALLPGVDLRVGALSAETRKGRHTTTTARLFHFAEGGQLIDSPGIREFSLGFLTPQEIAAGFREFEPYLGQCRFRDCKHQQDPGCALQAAVAAGQISTSRFQSYHHLVASLQN</sequence>
<dbReference type="NCBIfam" id="TIGR00157">
    <property type="entry name" value="ribosome small subunit-dependent GTPase A"/>
    <property type="match status" value="1"/>
</dbReference>
<dbReference type="Gene3D" id="2.40.50.140">
    <property type="entry name" value="Nucleic acid-binding proteins"/>
    <property type="match status" value="1"/>
</dbReference>
<comment type="similarity">
    <text evidence="3">Belongs to the TRAFAC class YlqF/YawG GTPase family. RsgA subfamily.</text>
</comment>
<dbReference type="InterPro" id="IPR012340">
    <property type="entry name" value="NA-bd_OB-fold"/>
</dbReference>
<comment type="caution">
    <text evidence="6">The sequence shown here is derived from an EMBL/GenBank/DDBJ whole genome shotgun (WGS) entry which is preliminary data.</text>
</comment>
<dbReference type="Gene3D" id="3.40.50.300">
    <property type="entry name" value="P-loop containing nucleotide triphosphate hydrolases"/>
    <property type="match status" value="1"/>
</dbReference>
<dbReference type="PANTHER" id="PTHR32120:SF11">
    <property type="entry name" value="SMALL RIBOSOMAL SUBUNIT BIOGENESIS GTPASE RSGA 1, MITOCHONDRIAL-RELATED"/>
    <property type="match status" value="1"/>
</dbReference>
<evidence type="ECO:0000256" key="3">
    <source>
        <dbReference type="HAMAP-Rule" id="MF_01820"/>
    </source>
</evidence>
<keyword evidence="1 3" id="KW-0547">Nucleotide-binding</keyword>
<gene>
    <name evidence="3 6" type="primary">rsgA</name>
    <name evidence="6" type="ORF">V6U78_08785</name>
</gene>
<dbReference type="PROSITE" id="PS50936">
    <property type="entry name" value="ENGC_GTPASE"/>
    <property type="match status" value="1"/>
</dbReference>